<organism evidence="5 6">
    <name type="scientific">Varroa destructor</name>
    <name type="common">Honeybee mite</name>
    <dbReference type="NCBI Taxonomy" id="109461"/>
    <lineage>
        <taxon>Eukaryota</taxon>
        <taxon>Metazoa</taxon>
        <taxon>Ecdysozoa</taxon>
        <taxon>Arthropoda</taxon>
        <taxon>Chelicerata</taxon>
        <taxon>Arachnida</taxon>
        <taxon>Acari</taxon>
        <taxon>Parasitiformes</taxon>
        <taxon>Mesostigmata</taxon>
        <taxon>Gamasina</taxon>
        <taxon>Dermanyssoidea</taxon>
        <taxon>Varroidae</taxon>
        <taxon>Varroa</taxon>
    </lineage>
</organism>
<evidence type="ECO:0000256" key="3">
    <source>
        <dbReference type="SAM" id="Phobius"/>
    </source>
</evidence>
<dbReference type="GO" id="GO:0140359">
    <property type="term" value="F:ABC-type transporter activity"/>
    <property type="evidence" value="ECO:0007669"/>
    <property type="project" value="InterPro"/>
</dbReference>
<evidence type="ECO:0000256" key="1">
    <source>
        <dbReference type="ARBA" id="ARBA00022741"/>
    </source>
</evidence>
<protein>
    <recommendedName>
        <fullName evidence="4">ABC transporter domain-containing protein</fullName>
    </recommendedName>
</protein>
<reference evidence="5" key="1">
    <citation type="submission" date="2021-01" db="UniProtKB">
        <authorList>
            <consortium name="EnsemblMetazoa"/>
        </authorList>
    </citation>
    <scope>IDENTIFICATION</scope>
</reference>
<dbReference type="InParanoid" id="A0A7M7KMS7"/>
<dbReference type="AlphaFoldDB" id="A0A7M7KMS7"/>
<evidence type="ECO:0000259" key="4">
    <source>
        <dbReference type="PROSITE" id="PS50893"/>
    </source>
</evidence>
<dbReference type="PANTHER" id="PTHR19229:SF241">
    <property type="entry name" value="ABC TRANSPORTER DOMAIN-CONTAINING PROTEIN"/>
    <property type="match status" value="1"/>
</dbReference>
<dbReference type="Proteomes" id="UP000594260">
    <property type="component" value="Unplaced"/>
</dbReference>
<dbReference type="GO" id="GO:0005319">
    <property type="term" value="F:lipid transporter activity"/>
    <property type="evidence" value="ECO:0007669"/>
    <property type="project" value="TreeGrafter"/>
</dbReference>
<dbReference type="GeneID" id="111253238"/>
<keyword evidence="3" id="KW-0472">Membrane</keyword>
<dbReference type="InterPro" id="IPR003439">
    <property type="entry name" value="ABC_transporter-like_ATP-bd"/>
</dbReference>
<evidence type="ECO:0000313" key="5">
    <source>
        <dbReference type="EnsemblMetazoa" id="XP_022668101"/>
    </source>
</evidence>
<name>A0A7M7KMS7_VARDE</name>
<dbReference type="Gene3D" id="3.40.50.300">
    <property type="entry name" value="P-loop containing nucleotide triphosphate hydrolases"/>
    <property type="match status" value="1"/>
</dbReference>
<evidence type="ECO:0000256" key="2">
    <source>
        <dbReference type="ARBA" id="ARBA00022840"/>
    </source>
</evidence>
<keyword evidence="6" id="KW-1185">Reference proteome</keyword>
<dbReference type="InterPro" id="IPR026082">
    <property type="entry name" value="ABCA"/>
</dbReference>
<dbReference type="RefSeq" id="XP_022668101.1">
    <property type="nucleotide sequence ID" value="XM_022812366.1"/>
</dbReference>
<dbReference type="EnsemblMetazoa" id="XM_022812366">
    <property type="protein sequence ID" value="XP_022668101"/>
    <property type="gene ID" value="LOC111253238"/>
</dbReference>
<proteinExistence type="predicted"/>
<dbReference type="GO" id="GO:0016887">
    <property type="term" value="F:ATP hydrolysis activity"/>
    <property type="evidence" value="ECO:0007669"/>
    <property type="project" value="InterPro"/>
</dbReference>
<accession>A0A7M7KMS7</accession>
<dbReference type="PANTHER" id="PTHR19229">
    <property type="entry name" value="ATP-BINDING CASSETTE TRANSPORTER SUBFAMILY A ABCA"/>
    <property type="match status" value="1"/>
</dbReference>
<sequence>MIFVIMPTWLHHTFQMRTLDTFYDPGPLWKDYIIFGMLAGSELSLSSIAYALPLPSWISSIHLFVYIFCTYTCLTLLYLYGYKQSIWMYVASPIIAPGSAVYAAIYLILEGERVGTVCSDPTVIQLVCPWNPYALRQCCVNGGWQCYSKKASNELLHIYWSLIFLKPLYIILIVIMQKWNSITQLILIGERRRRKKNISELEEFLKHEVVMAEGKDETLLREAAIFAKVQIDRFLRTGSVVFKDACIKVHCSQPTTLNLVIDPGSCFGILGLAGVGKSTLLKVIRGELKLEYGTVYVNGAPKTDPAKIGYFSKQIEVPQEMQLIELLLTHAELHRMPYAFRQNSVEALATIFGVADRLRSTMSTLTKGERRLVAVMSAFVGKPPIVLLDEPTAEVDLQTKEVIWKAISNIRGYCTIIIATNTLDDFEHFSFDKTIVMADLDVKMILKFKELEARVCRGYSITIKVHHLSITDSRRREYGFEVERRERMRMRDLIKPIRNWVHHRLPKAVPVVDAGAVLELHIIDDSVAMSELFSLRNFICKQFNYINEFRIAHLSNHDKLRHIVARAGRGVIHVTQGPVRMLKAGIPGHLIQEP</sequence>
<keyword evidence="3" id="KW-0812">Transmembrane</keyword>
<dbReference type="GO" id="GO:0005524">
    <property type="term" value="F:ATP binding"/>
    <property type="evidence" value="ECO:0007669"/>
    <property type="project" value="UniProtKB-KW"/>
</dbReference>
<dbReference type="OrthoDB" id="6492489at2759"/>
<keyword evidence="3" id="KW-1133">Transmembrane helix</keyword>
<dbReference type="InterPro" id="IPR003593">
    <property type="entry name" value="AAA+_ATPase"/>
</dbReference>
<evidence type="ECO:0000313" key="6">
    <source>
        <dbReference type="Proteomes" id="UP000594260"/>
    </source>
</evidence>
<feature type="transmembrane region" description="Helical" evidence="3">
    <location>
        <begin position="32"/>
        <end position="51"/>
    </location>
</feature>
<feature type="domain" description="ABC transporter" evidence="4">
    <location>
        <begin position="235"/>
        <end position="464"/>
    </location>
</feature>
<dbReference type="PROSITE" id="PS50893">
    <property type="entry name" value="ABC_TRANSPORTER_2"/>
    <property type="match status" value="1"/>
</dbReference>
<keyword evidence="1" id="KW-0547">Nucleotide-binding</keyword>
<feature type="transmembrane region" description="Helical" evidence="3">
    <location>
        <begin position="63"/>
        <end position="80"/>
    </location>
</feature>
<dbReference type="KEGG" id="vde:111253238"/>
<feature type="transmembrane region" description="Helical" evidence="3">
    <location>
        <begin position="158"/>
        <end position="176"/>
    </location>
</feature>
<dbReference type="InterPro" id="IPR027417">
    <property type="entry name" value="P-loop_NTPase"/>
</dbReference>
<dbReference type="SMART" id="SM00382">
    <property type="entry name" value="AAA"/>
    <property type="match status" value="1"/>
</dbReference>
<dbReference type="GO" id="GO:0016020">
    <property type="term" value="C:membrane"/>
    <property type="evidence" value="ECO:0007669"/>
    <property type="project" value="InterPro"/>
</dbReference>
<keyword evidence="2" id="KW-0067">ATP-binding</keyword>
<dbReference type="Pfam" id="PF00005">
    <property type="entry name" value="ABC_tran"/>
    <property type="match status" value="1"/>
</dbReference>
<feature type="transmembrane region" description="Helical" evidence="3">
    <location>
        <begin position="86"/>
        <end position="109"/>
    </location>
</feature>
<dbReference type="SUPFAM" id="SSF52540">
    <property type="entry name" value="P-loop containing nucleoside triphosphate hydrolases"/>
    <property type="match status" value="1"/>
</dbReference>